<organism evidence="2 3">
    <name type="scientific">Symbiodinium natans</name>
    <dbReference type="NCBI Taxonomy" id="878477"/>
    <lineage>
        <taxon>Eukaryota</taxon>
        <taxon>Sar</taxon>
        <taxon>Alveolata</taxon>
        <taxon>Dinophyceae</taxon>
        <taxon>Suessiales</taxon>
        <taxon>Symbiodiniaceae</taxon>
        <taxon>Symbiodinium</taxon>
    </lineage>
</organism>
<protein>
    <submittedName>
        <fullName evidence="2">Uncharacterized protein</fullName>
    </submittedName>
</protein>
<feature type="chain" id="PRO_5032818990" evidence="1">
    <location>
        <begin position="19"/>
        <end position="150"/>
    </location>
</feature>
<evidence type="ECO:0000313" key="2">
    <source>
        <dbReference type="EMBL" id="CAE7228715.1"/>
    </source>
</evidence>
<accession>A0A812KK25</accession>
<feature type="signal peptide" evidence="1">
    <location>
        <begin position="1"/>
        <end position="18"/>
    </location>
</feature>
<keyword evidence="3" id="KW-1185">Reference proteome</keyword>
<sequence>MAQMSLCLLFSLVTMGVAVRSESESELIANGTESHSADWCWNCCKTPKCSGIKYMTSGGRQVFFQNCQAIEGKWEVEGTAVKPEMLGSMKWKFNSGADYMCREDCAVFEDTGAIRPPKLFSHQTVYRAGGVADGLQCAFGLMEVNGKLVS</sequence>
<dbReference type="Proteomes" id="UP000604046">
    <property type="component" value="Unassembled WGS sequence"/>
</dbReference>
<dbReference type="EMBL" id="CAJNDS010000701">
    <property type="protein sequence ID" value="CAE7228715.1"/>
    <property type="molecule type" value="Genomic_DNA"/>
</dbReference>
<proteinExistence type="predicted"/>
<reference evidence="2" key="1">
    <citation type="submission" date="2021-02" db="EMBL/GenBank/DDBJ databases">
        <authorList>
            <person name="Dougan E. K."/>
            <person name="Rhodes N."/>
            <person name="Thang M."/>
            <person name="Chan C."/>
        </authorList>
    </citation>
    <scope>NUCLEOTIDE SEQUENCE</scope>
</reference>
<evidence type="ECO:0000313" key="3">
    <source>
        <dbReference type="Proteomes" id="UP000604046"/>
    </source>
</evidence>
<name>A0A812KK25_9DINO</name>
<comment type="caution">
    <text evidence="2">The sequence shown here is derived from an EMBL/GenBank/DDBJ whole genome shotgun (WGS) entry which is preliminary data.</text>
</comment>
<gene>
    <name evidence="2" type="ORF">SNAT2548_LOCUS9130</name>
</gene>
<keyword evidence="1" id="KW-0732">Signal</keyword>
<evidence type="ECO:0000256" key="1">
    <source>
        <dbReference type="SAM" id="SignalP"/>
    </source>
</evidence>
<dbReference type="AlphaFoldDB" id="A0A812KK25"/>